<dbReference type="InterPro" id="IPR018165">
    <property type="entry name" value="Ala-tRNA-synth_IIc_core"/>
</dbReference>
<dbReference type="FunFam" id="3.30.980.10:FF:000004">
    <property type="entry name" value="Alanine--tRNA ligase, cytoplasmic"/>
    <property type="match status" value="1"/>
</dbReference>
<dbReference type="Gene3D" id="6.10.250.550">
    <property type="match status" value="1"/>
</dbReference>
<dbReference type="HAMAP" id="MF_00036_B">
    <property type="entry name" value="Ala_tRNA_synth_B"/>
    <property type="match status" value="1"/>
</dbReference>
<keyword evidence="3 11" id="KW-0436">Ligase</keyword>
<dbReference type="GO" id="GO:0008270">
    <property type="term" value="F:zinc ion binding"/>
    <property type="evidence" value="ECO:0007669"/>
    <property type="project" value="UniProtKB-UniRule"/>
</dbReference>
<keyword evidence="12" id="KW-0175">Coiled coil</keyword>
<keyword evidence="4 11" id="KW-0479">Metal-binding</keyword>
<dbReference type="GO" id="GO:0004813">
    <property type="term" value="F:alanine-tRNA ligase activity"/>
    <property type="evidence" value="ECO:0007669"/>
    <property type="project" value="UniProtKB-UniRule"/>
</dbReference>
<comment type="subcellular location">
    <subcellularLocation>
        <location evidence="11">Cytoplasm</location>
    </subcellularLocation>
</comment>
<feature type="binding site" evidence="11">
    <location>
        <position position="566"/>
    </location>
    <ligand>
        <name>Zn(2+)</name>
        <dbReference type="ChEBI" id="CHEBI:29105"/>
    </ligand>
</feature>
<proteinExistence type="inferred from homology"/>
<comment type="domain">
    <text evidence="11">Consists of three domains; the N-terminal catalytic domain, the editing domain and the C-terminal C-Ala domain. The editing domain removes incorrectly charged amino acids, while the C-Ala domain, along with tRNA(Ala), serves as a bridge to cooperatively bring together the editing and aminoacylation centers thus stimulating deacylation of misacylated tRNAs.</text>
</comment>
<dbReference type="EC" id="6.1.1.7" evidence="11"/>
<comment type="similarity">
    <text evidence="1 11">Belongs to the class-II aminoacyl-tRNA synthetase family.</text>
</comment>
<evidence type="ECO:0000256" key="8">
    <source>
        <dbReference type="ARBA" id="ARBA00022884"/>
    </source>
</evidence>
<accession>A0A831X1W6</accession>
<dbReference type="GO" id="GO:0005829">
    <property type="term" value="C:cytosol"/>
    <property type="evidence" value="ECO:0007669"/>
    <property type="project" value="TreeGrafter"/>
</dbReference>
<dbReference type="InterPro" id="IPR045864">
    <property type="entry name" value="aa-tRNA-synth_II/BPL/LPL"/>
</dbReference>
<protein>
    <recommendedName>
        <fullName evidence="11">Alanine--tRNA ligase</fullName>
        <ecNumber evidence="11">6.1.1.7</ecNumber>
    </recommendedName>
    <alternativeName>
        <fullName evidence="11">Alanyl-tRNA synthetase</fullName>
        <shortName evidence="11">AlaRS</shortName>
    </alternativeName>
</protein>
<dbReference type="InterPro" id="IPR018162">
    <property type="entry name" value="Ala-tRNA-ligase_IIc_anticod-bd"/>
</dbReference>
<keyword evidence="10 11" id="KW-0030">Aminoacyl-tRNA synthetase</keyword>
<dbReference type="Gene3D" id="3.30.54.20">
    <property type="match status" value="1"/>
</dbReference>
<dbReference type="NCBIfam" id="TIGR00344">
    <property type="entry name" value="alaS"/>
    <property type="match status" value="1"/>
</dbReference>
<feature type="domain" description="Alanyl-transfer RNA synthetases family profile" evidence="13">
    <location>
        <begin position="1"/>
        <end position="707"/>
    </location>
</feature>
<evidence type="ECO:0000256" key="6">
    <source>
        <dbReference type="ARBA" id="ARBA00022833"/>
    </source>
</evidence>
<keyword evidence="2 11" id="KW-0820">tRNA-binding</keyword>
<feature type="coiled-coil region" evidence="12">
    <location>
        <begin position="730"/>
        <end position="757"/>
    </location>
</feature>
<dbReference type="CDD" id="cd00673">
    <property type="entry name" value="AlaRS_core"/>
    <property type="match status" value="1"/>
</dbReference>
<dbReference type="PANTHER" id="PTHR11777">
    <property type="entry name" value="ALANYL-TRNA SYNTHETASE"/>
    <property type="match status" value="1"/>
</dbReference>
<gene>
    <name evidence="11 14" type="primary">alaS</name>
    <name evidence="14" type="ORF">ENP34_11385</name>
</gene>
<evidence type="ECO:0000256" key="2">
    <source>
        <dbReference type="ARBA" id="ARBA00022555"/>
    </source>
</evidence>
<dbReference type="Gene3D" id="3.10.310.40">
    <property type="match status" value="1"/>
</dbReference>
<evidence type="ECO:0000256" key="7">
    <source>
        <dbReference type="ARBA" id="ARBA00022840"/>
    </source>
</evidence>
<dbReference type="GO" id="GO:0005524">
    <property type="term" value="F:ATP binding"/>
    <property type="evidence" value="ECO:0007669"/>
    <property type="project" value="UniProtKB-UniRule"/>
</dbReference>
<dbReference type="Gene3D" id="3.30.930.10">
    <property type="entry name" value="Bira Bifunctional Protein, Domain 2"/>
    <property type="match status" value="1"/>
</dbReference>
<keyword evidence="8 11" id="KW-0694">RNA-binding</keyword>
<feature type="binding site" evidence="11">
    <location>
        <position position="668"/>
    </location>
    <ligand>
        <name>Zn(2+)</name>
        <dbReference type="ChEBI" id="CHEBI:29105"/>
    </ligand>
</feature>
<keyword evidence="5 11" id="KW-0547">Nucleotide-binding</keyword>
<keyword evidence="6 11" id="KW-0862">Zinc</keyword>
<dbReference type="SUPFAM" id="SSF55681">
    <property type="entry name" value="Class II aaRS and biotin synthetases"/>
    <property type="match status" value="1"/>
</dbReference>
<evidence type="ECO:0000313" key="14">
    <source>
        <dbReference type="EMBL" id="HEG92021.1"/>
    </source>
</evidence>
<feature type="binding site" evidence="11">
    <location>
        <position position="562"/>
    </location>
    <ligand>
        <name>Zn(2+)</name>
        <dbReference type="ChEBI" id="CHEBI:29105"/>
    </ligand>
</feature>
<dbReference type="PANTHER" id="PTHR11777:SF9">
    <property type="entry name" value="ALANINE--TRNA LIGASE, CYTOPLASMIC"/>
    <property type="match status" value="1"/>
</dbReference>
<dbReference type="Gene3D" id="2.40.30.130">
    <property type="match status" value="1"/>
</dbReference>
<dbReference type="InterPro" id="IPR003156">
    <property type="entry name" value="DHHA1_dom"/>
</dbReference>
<comment type="catalytic activity">
    <reaction evidence="11">
        <text>tRNA(Ala) + L-alanine + ATP = L-alanyl-tRNA(Ala) + AMP + diphosphate</text>
        <dbReference type="Rhea" id="RHEA:12540"/>
        <dbReference type="Rhea" id="RHEA-COMP:9657"/>
        <dbReference type="Rhea" id="RHEA-COMP:9923"/>
        <dbReference type="ChEBI" id="CHEBI:30616"/>
        <dbReference type="ChEBI" id="CHEBI:33019"/>
        <dbReference type="ChEBI" id="CHEBI:57972"/>
        <dbReference type="ChEBI" id="CHEBI:78442"/>
        <dbReference type="ChEBI" id="CHEBI:78497"/>
        <dbReference type="ChEBI" id="CHEBI:456215"/>
        <dbReference type="EC" id="6.1.1.7"/>
    </reaction>
</comment>
<keyword evidence="7 11" id="KW-0067">ATP-binding</keyword>
<evidence type="ECO:0000256" key="1">
    <source>
        <dbReference type="ARBA" id="ARBA00008226"/>
    </source>
</evidence>
<dbReference type="Pfam" id="PF07973">
    <property type="entry name" value="tRNA_SAD"/>
    <property type="match status" value="1"/>
</dbReference>
<dbReference type="PROSITE" id="PS50860">
    <property type="entry name" value="AA_TRNA_LIGASE_II_ALA"/>
    <property type="match status" value="1"/>
</dbReference>
<dbReference type="PRINTS" id="PR00980">
    <property type="entry name" value="TRNASYNTHALA"/>
</dbReference>
<evidence type="ECO:0000256" key="4">
    <source>
        <dbReference type="ARBA" id="ARBA00022723"/>
    </source>
</evidence>
<evidence type="ECO:0000256" key="12">
    <source>
        <dbReference type="SAM" id="Coils"/>
    </source>
</evidence>
<dbReference type="Gene3D" id="3.30.980.10">
    <property type="entry name" value="Threonyl-trna Synthetase, Chain A, domain 2"/>
    <property type="match status" value="1"/>
</dbReference>
<sequence length="881" mass="97378">MRSSEIRRTFIEFFAERGHVQLPSSSLIPSDPTVLLTTAGMQQMVPFFLGLERPPANRLVSIQKCFRTVDIDEVGDESHLTFFEMLGNFSVGDYFKAEAISWAWELLTERFGIPAQRWYPTVHPDDDFSYAYWRDVIGVPESRIYKLEDNWWGPVGATGPNGPDSEIHYDRGEEFGCGRPECGPGCDCGRFLETWNLVFMEFFKEPDGSQRPLPKKNIDTGMGLERIAMILQGAGSVFETDLFYPILEEAARLAGVRYRENPRTDRSLRVIADHARGLTFLIGDGIFPGNEGRGYVLRRVLRRAIRHGRLLGLQQPFLGTLADVVIELFGPHHPELVQQRDRIKRVIAHEEESFSRTLAAGMARFDALVDQLKRSGESVIPGVEAFRLYDTYGFPLELTEELAGEEGLEVDRAGFESALEKQRAVSRAGAASRFADTVRERADLYARYSVQPTEFLGYSQLEAEATVTGLLDLARVVDEAEAGQEIEIILDRTPFYGEAGGQVGDTGVIRTDTGLAEVVDTHRPTPELIVHRCLVREGFLQVGQRAQAVVDGERRAAIKRNHTATHLLHAALRLVLGEHAQQAGSLVAPDRLRFDFTHLEALKPEQLRAIQELVNEHVLRDEPVLAEYKPFREAIAEGAIALFGEKYSELVRVVSIPGFSKELCGGTHVDRTGEIGLFLITEESSVASGVRRVEAITGKRSAEFAWELLGVTRTLSQELHAPIAQLPVEVEQLVESLRQSRRENERLRAELAAERAGSLIQQAIAIDGIKVLSARVEAPSVDVLRAIGDRLRERLGSGVVILGTSIEDRPTLLAMATNDAVRRGVDAGKVIRAIAPIVGGRGGGRAELAQGGGNDPSKLEEALAAARDVIEQQVRGAHEGG</sequence>
<dbReference type="FunFam" id="3.30.54.20:FF:000001">
    <property type="entry name" value="Alanine--tRNA ligase"/>
    <property type="match status" value="1"/>
</dbReference>
<evidence type="ECO:0000259" key="13">
    <source>
        <dbReference type="PROSITE" id="PS50860"/>
    </source>
</evidence>
<keyword evidence="9 11" id="KW-0648">Protein biosynthesis</keyword>
<dbReference type="EMBL" id="DSIY01000263">
    <property type="protein sequence ID" value="HEG92021.1"/>
    <property type="molecule type" value="Genomic_DNA"/>
</dbReference>
<evidence type="ECO:0000256" key="9">
    <source>
        <dbReference type="ARBA" id="ARBA00022917"/>
    </source>
</evidence>
<dbReference type="FunFam" id="3.10.310.40:FF:000001">
    <property type="entry name" value="Alanine--tRNA ligase"/>
    <property type="match status" value="1"/>
</dbReference>
<evidence type="ECO:0000256" key="10">
    <source>
        <dbReference type="ARBA" id="ARBA00023146"/>
    </source>
</evidence>
<dbReference type="InterPro" id="IPR002318">
    <property type="entry name" value="Ala-tRNA-lgiase_IIc"/>
</dbReference>
<dbReference type="SUPFAM" id="SSF50447">
    <property type="entry name" value="Translation proteins"/>
    <property type="match status" value="1"/>
</dbReference>
<name>A0A831X1W6_9BACT</name>
<reference evidence="14" key="1">
    <citation type="journal article" date="2020" name="mSystems">
        <title>Genome- and Community-Level Interaction Insights into Carbon Utilization and Element Cycling Functions of Hydrothermarchaeota in Hydrothermal Sediment.</title>
        <authorList>
            <person name="Zhou Z."/>
            <person name="Liu Y."/>
            <person name="Xu W."/>
            <person name="Pan J."/>
            <person name="Luo Z.H."/>
            <person name="Li M."/>
        </authorList>
    </citation>
    <scope>NUCLEOTIDE SEQUENCE [LARGE SCALE GENOMIC DNA]</scope>
    <source>
        <strain evidence="14">SpSt-210</strain>
    </source>
</reference>
<dbReference type="InterPro" id="IPR018164">
    <property type="entry name" value="Ala-tRNA-synth_IIc_N"/>
</dbReference>
<evidence type="ECO:0000256" key="5">
    <source>
        <dbReference type="ARBA" id="ARBA00022741"/>
    </source>
</evidence>
<dbReference type="Pfam" id="PF02272">
    <property type="entry name" value="DHHA1"/>
    <property type="match status" value="1"/>
</dbReference>
<dbReference type="GO" id="GO:0000049">
    <property type="term" value="F:tRNA binding"/>
    <property type="evidence" value="ECO:0007669"/>
    <property type="project" value="UniProtKB-KW"/>
</dbReference>
<evidence type="ECO:0000256" key="11">
    <source>
        <dbReference type="HAMAP-Rule" id="MF_00036"/>
    </source>
</evidence>
<dbReference type="GO" id="GO:0006419">
    <property type="term" value="P:alanyl-tRNA aminoacylation"/>
    <property type="evidence" value="ECO:0007669"/>
    <property type="project" value="UniProtKB-UniRule"/>
</dbReference>
<dbReference type="InterPro" id="IPR018163">
    <property type="entry name" value="Thr/Ala-tRNA-synth_IIc_edit"/>
</dbReference>
<comment type="cofactor">
    <cofactor evidence="11">
        <name>Zn(2+)</name>
        <dbReference type="ChEBI" id="CHEBI:29105"/>
    </cofactor>
    <text evidence="11">Binds 1 zinc ion per subunit.</text>
</comment>
<dbReference type="InterPro" id="IPR009000">
    <property type="entry name" value="Transl_B-barrel_sf"/>
</dbReference>
<dbReference type="SUPFAM" id="SSF55186">
    <property type="entry name" value="ThrRS/AlaRS common domain"/>
    <property type="match status" value="1"/>
</dbReference>
<keyword evidence="11" id="KW-0963">Cytoplasm</keyword>
<dbReference type="GO" id="GO:0002161">
    <property type="term" value="F:aminoacyl-tRNA deacylase activity"/>
    <property type="evidence" value="ECO:0007669"/>
    <property type="project" value="TreeGrafter"/>
</dbReference>
<organism evidence="14">
    <name type="scientific">Thermorudis peleae</name>
    <dbReference type="NCBI Taxonomy" id="1382356"/>
    <lineage>
        <taxon>Bacteria</taxon>
        <taxon>Pseudomonadati</taxon>
        <taxon>Thermomicrobiota</taxon>
        <taxon>Thermomicrobia</taxon>
        <taxon>Thermomicrobia incertae sedis</taxon>
        <taxon>Thermorudis</taxon>
    </lineage>
</organism>
<dbReference type="SUPFAM" id="SSF101353">
    <property type="entry name" value="Putative anticodon-binding domain of alanyl-tRNA synthetase (AlaRS)"/>
    <property type="match status" value="1"/>
</dbReference>
<dbReference type="InterPro" id="IPR050058">
    <property type="entry name" value="Ala-tRNA_ligase"/>
</dbReference>
<evidence type="ECO:0000256" key="3">
    <source>
        <dbReference type="ARBA" id="ARBA00022598"/>
    </source>
</evidence>
<dbReference type="InterPro" id="IPR012947">
    <property type="entry name" value="tRNA_SAD"/>
</dbReference>
<feature type="binding site" evidence="11">
    <location>
        <position position="664"/>
    </location>
    <ligand>
        <name>Zn(2+)</name>
        <dbReference type="ChEBI" id="CHEBI:29105"/>
    </ligand>
</feature>
<comment type="caution">
    <text evidence="14">The sequence shown here is derived from an EMBL/GenBank/DDBJ whole genome shotgun (WGS) entry which is preliminary data.</text>
</comment>
<dbReference type="FunFam" id="2.40.30.130:FF:000001">
    <property type="entry name" value="Alanine--tRNA ligase"/>
    <property type="match status" value="1"/>
</dbReference>
<dbReference type="SMART" id="SM00863">
    <property type="entry name" value="tRNA_SAD"/>
    <property type="match status" value="1"/>
</dbReference>
<comment type="function">
    <text evidence="11">Catalyzes the attachment of alanine to tRNA(Ala) in a two-step reaction: alanine is first activated by ATP to form Ala-AMP and then transferred to the acceptor end of tRNA(Ala). Also edits incorrectly charged Ser-tRNA(Ala) and Gly-tRNA(Ala) via its editing domain.</text>
</comment>
<dbReference type="InterPro" id="IPR023033">
    <property type="entry name" value="Ala_tRNA_ligase_euk/bac"/>
</dbReference>
<dbReference type="AlphaFoldDB" id="A0A831X1W6"/>
<dbReference type="Pfam" id="PF01411">
    <property type="entry name" value="tRNA-synt_2c"/>
    <property type="match status" value="1"/>
</dbReference>